<dbReference type="PANTHER" id="PTHR12393:SF6">
    <property type="entry name" value="SPHINGOMYELIN PHOSPHODIESTERASE 2"/>
    <property type="match status" value="1"/>
</dbReference>
<dbReference type="GO" id="GO:0005783">
    <property type="term" value="C:endoplasmic reticulum"/>
    <property type="evidence" value="ECO:0007669"/>
    <property type="project" value="TreeGrafter"/>
</dbReference>
<dbReference type="PANTHER" id="PTHR12393">
    <property type="entry name" value="SPHINGOMYELIN PHOSPHODIESTERASE RELATED"/>
    <property type="match status" value="1"/>
</dbReference>
<dbReference type="GO" id="GO:0030149">
    <property type="term" value="P:sphingolipid catabolic process"/>
    <property type="evidence" value="ECO:0007669"/>
    <property type="project" value="TreeGrafter"/>
</dbReference>
<feature type="compositionally biased region" description="Gly residues" evidence="1">
    <location>
        <begin position="360"/>
        <end position="369"/>
    </location>
</feature>
<accession>A0A835WIE9</accession>
<keyword evidence="3" id="KW-1185">Reference proteome</keyword>
<evidence type="ECO:0000313" key="3">
    <source>
        <dbReference type="Proteomes" id="UP000613740"/>
    </source>
</evidence>
<evidence type="ECO:0008006" key="4">
    <source>
        <dbReference type="Google" id="ProtNLM"/>
    </source>
</evidence>
<comment type="caution">
    <text evidence="2">The sequence shown here is derived from an EMBL/GenBank/DDBJ whole genome shotgun (WGS) entry which is preliminary data.</text>
</comment>
<gene>
    <name evidence="2" type="ORF">HYH02_007057</name>
</gene>
<dbReference type="AlphaFoldDB" id="A0A835WIE9"/>
<organism evidence="2 3">
    <name type="scientific">Chlamydomonas schloesseri</name>
    <dbReference type="NCBI Taxonomy" id="2026947"/>
    <lineage>
        <taxon>Eukaryota</taxon>
        <taxon>Viridiplantae</taxon>
        <taxon>Chlorophyta</taxon>
        <taxon>core chlorophytes</taxon>
        <taxon>Chlorophyceae</taxon>
        <taxon>CS clade</taxon>
        <taxon>Chlamydomonadales</taxon>
        <taxon>Chlamydomonadaceae</taxon>
        <taxon>Chlamydomonas</taxon>
    </lineage>
</organism>
<name>A0A835WIE9_9CHLO</name>
<dbReference type="GO" id="GO:0071944">
    <property type="term" value="C:cell periphery"/>
    <property type="evidence" value="ECO:0007669"/>
    <property type="project" value="TreeGrafter"/>
</dbReference>
<dbReference type="GO" id="GO:0046513">
    <property type="term" value="P:ceramide biosynthetic process"/>
    <property type="evidence" value="ECO:0007669"/>
    <property type="project" value="TreeGrafter"/>
</dbReference>
<feature type="region of interest" description="Disordered" evidence="1">
    <location>
        <begin position="340"/>
        <end position="369"/>
    </location>
</feature>
<evidence type="ECO:0000256" key="1">
    <source>
        <dbReference type="SAM" id="MobiDB-lite"/>
    </source>
</evidence>
<dbReference type="EMBL" id="JAEHOD010000019">
    <property type="protein sequence ID" value="KAG2448030.1"/>
    <property type="molecule type" value="Genomic_DNA"/>
</dbReference>
<dbReference type="GO" id="GO:0004620">
    <property type="term" value="F:phospholipase activity"/>
    <property type="evidence" value="ECO:0007669"/>
    <property type="project" value="TreeGrafter"/>
</dbReference>
<reference evidence="2" key="1">
    <citation type="journal article" date="2020" name="bioRxiv">
        <title>Comparative genomics of Chlamydomonas.</title>
        <authorList>
            <person name="Craig R.J."/>
            <person name="Hasan A.R."/>
            <person name="Ness R.W."/>
            <person name="Keightley P.D."/>
        </authorList>
    </citation>
    <scope>NUCLEOTIDE SEQUENCE</scope>
    <source>
        <strain evidence="2">CCAP 11/173</strain>
    </source>
</reference>
<dbReference type="OrthoDB" id="125991at2759"/>
<dbReference type="Proteomes" id="UP000613740">
    <property type="component" value="Unassembled WGS sequence"/>
</dbReference>
<evidence type="ECO:0000313" key="2">
    <source>
        <dbReference type="EMBL" id="KAG2448030.1"/>
    </source>
</evidence>
<proteinExistence type="predicted"/>
<protein>
    <recommendedName>
        <fullName evidence="4">Ankyrin repeat domain-containing protein</fullName>
    </recommendedName>
</protein>
<dbReference type="GO" id="GO:0016020">
    <property type="term" value="C:membrane"/>
    <property type="evidence" value="ECO:0007669"/>
    <property type="project" value="TreeGrafter"/>
</dbReference>
<sequence>MAAISSNDVNNWARLTPELQQRVAGFLPIADAVFNLKFVDRETYASVHAIYKSVKLGNGGEPWPGDAFSRHWSQPRPWRALTARRRHRLLCLAAGSGHAASLRAAISNCGCVLDSAAMAAAAAVGDLAACDALMQAGCCWGDEVATAAAEGGHVPVLDWLRQQGFDFWGHTAMKRQFLQRSYEMYAAPRAVACRAGHAHVLAWFDTHDVFCEPADAHCQVQAAAEGGHVELALRLLDNLESGEDRRPPWLRRGRAGPSRREREVELAAGLAVGGSLAQLQQHCGARVAELLAPQPNEAGGGGGGARRDSRPDLIAAAAFSCTPDWVAKLDWLLSQRARLRQQQHPRAPANADTDGSATAQGGGGGGGSGGGLRISVEGMHCIPRWAASQPAPAFLERLRLLHARGLHLDASMLDCAAEAGDLACLAFLINECGIQARRARGGPAAAAARAGHVHVLAWLDDTCGVEPSAWDLEQARGPAAAWLVRAGLERAKQQDEQRGAELDEQQVWDLAGNRVGPYCANARQGWLVWAAAAQCCGEAEVVRWVVEECGARVNLPALLLEAGLDVLEWAAARVQAQAQAQALEATGRITWNRQHKAMMNGNLAAVAWAREQPWLAAALPATAVLFDGTLIAQQGTFSYMYWELQQLLRRREAKVPPSMWRYYAKDVRRARKLTPRQLVLLAEVGVELEARGWSWGPQPQILYDDDEDGD</sequence>